<feature type="transmembrane region" description="Helical" evidence="1">
    <location>
        <begin position="12"/>
        <end position="37"/>
    </location>
</feature>
<keyword evidence="1" id="KW-0812">Transmembrane</keyword>
<protein>
    <submittedName>
        <fullName evidence="3">PilD-dependent protein PddA</fullName>
    </submittedName>
</protein>
<accession>A0A1P8WJR2</accession>
<keyword evidence="1" id="KW-1133">Transmembrane helix</keyword>
<dbReference type="Pfam" id="PF07963">
    <property type="entry name" value="N_methyl"/>
    <property type="match status" value="1"/>
</dbReference>
<dbReference type="AlphaFoldDB" id="A0A1P8WJR2"/>
<evidence type="ECO:0000313" key="4">
    <source>
        <dbReference type="Proteomes" id="UP000187735"/>
    </source>
</evidence>
<dbReference type="PROSITE" id="PS00409">
    <property type="entry name" value="PROKAR_NTER_METHYL"/>
    <property type="match status" value="1"/>
</dbReference>
<dbReference type="InterPro" id="IPR045584">
    <property type="entry name" value="Pilin-like"/>
</dbReference>
<reference evidence="3 4" key="1">
    <citation type="journal article" date="2016" name="Front. Microbiol.">
        <title>Fuerstia marisgermanicae gen. nov., sp. nov., an Unusual Member of the Phylum Planctomycetes from the German Wadden Sea.</title>
        <authorList>
            <person name="Kohn T."/>
            <person name="Heuer A."/>
            <person name="Jogler M."/>
            <person name="Vollmers J."/>
            <person name="Boedeker C."/>
            <person name="Bunk B."/>
            <person name="Rast P."/>
            <person name="Borchert D."/>
            <person name="Glockner I."/>
            <person name="Freese H.M."/>
            <person name="Klenk H.P."/>
            <person name="Overmann J."/>
            <person name="Kaster A.K."/>
            <person name="Rohde M."/>
            <person name="Wiegand S."/>
            <person name="Jogler C."/>
        </authorList>
    </citation>
    <scope>NUCLEOTIDE SEQUENCE [LARGE SCALE GENOMIC DNA]</scope>
    <source>
        <strain evidence="3 4">NH11</strain>
    </source>
</reference>
<dbReference type="SUPFAM" id="SSF54523">
    <property type="entry name" value="Pili subunits"/>
    <property type="match status" value="1"/>
</dbReference>
<sequence length="424" mass="44798">MKKTPLKQAARRGFTLIELLVVISIIAILMALILPAIQSAREAARSTQCKNNLRQMGIALYAFAENDRYDRICSGAYDFVRDGDPTQFGWVADIVSINGGRPGNMLCPSNVIKGLEKLNDMLGTVNTSNTSKAPADRDGVGGFIKKCVDSGTMTVAGGVYTITPGAAHDNIVKQTIEAGFNTNYASSWHMVRSGVLLAAPNDPDGLVEGTVKGRKCKDFQASKGPLKLSVMETSDVPSSNVALLADAAPGDAKEAILSLGDPSGVPLNADLFNGARLGESFNDGPAYWDDANNRIRLMDKGDLDGEVLANYIPSGYPTEGEVVVEGNYSAGGSSGTGAAGELVLQDTRDFYAVHRNQPNVLMADGSVKVLRDSNGDNYFNPGFAATTGTADTDGYTSALCEVNAFDVYFGMNLSDGGVSKGNFE</sequence>
<dbReference type="PANTHER" id="PTHR30093">
    <property type="entry name" value="GENERAL SECRETION PATHWAY PROTEIN G"/>
    <property type="match status" value="1"/>
</dbReference>
<dbReference type="STRING" id="1891926.Fuma_03926"/>
<feature type="domain" description="DUF1559" evidence="2">
    <location>
        <begin position="38"/>
        <end position="94"/>
    </location>
</feature>
<organism evidence="3 4">
    <name type="scientific">Fuerstiella marisgermanici</name>
    <dbReference type="NCBI Taxonomy" id="1891926"/>
    <lineage>
        <taxon>Bacteria</taxon>
        <taxon>Pseudomonadati</taxon>
        <taxon>Planctomycetota</taxon>
        <taxon>Planctomycetia</taxon>
        <taxon>Planctomycetales</taxon>
        <taxon>Planctomycetaceae</taxon>
        <taxon>Fuerstiella</taxon>
    </lineage>
</organism>
<keyword evidence="1" id="KW-0472">Membrane</keyword>
<gene>
    <name evidence="3" type="primary">xcpT_22</name>
    <name evidence="3" type="ORF">Fuma_03926</name>
</gene>
<dbReference type="Proteomes" id="UP000187735">
    <property type="component" value="Chromosome"/>
</dbReference>
<dbReference type="Gene3D" id="3.30.700.10">
    <property type="entry name" value="Glycoprotein, Type 4 Pilin"/>
    <property type="match status" value="1"/>
</dbReference>
<dbReference type="Pfam" id="PF07596">
    <property type="entry name" value="SBP_bac_10"/>
    <property type="match status" value="1"/>
</dbReference>
<evidence type="ECO:0000313" key="3">
    <source>
        <dbReference type="EMBL" id="APZ94300.1"/>
    </source>
</evidence>
<dbReference type="NCBIfam" id="TIGR02532">
    <property type="entry name" value="IV_pilin_GFxxxE"/>
    <property type="match status" value="1"/>
</dbReference>
<dbReference type="OrthoDB" id="254023at2"/>
<dbReference type="RefSeq" id="WP_077025626.1">
    <property type="nucleotide sequence ID" value="NZ_CP017641.1"/>
</dbReference>
<dbReference type="InterPro" id="IPR011453">
    <property type="entry name" value="DUF1559"/>
</dbReference>
<dbReference type="EMBL" id="CP017641">
    <property type="protein sequence ID" value="APZ94300.1"/>
    <property type="molecule type" value="Genomic_DNA"/>
</dbReference>
<dbReference type="KEGG" id="fmr:Fuma_03926"/>
<dbReference type="InterPro" id="IPR012902">
    <property type="entry name" value="N_methyl_site"/>
</dbReference>
<evidence type="ECO:0000256" key="1">
    <source>
        <dbReference type="SAM" id="Phobius"/>
    </source>
</evidence>
<name>A0A1P8WJR2_9PLAN</name>
<proteinExistence type="predicted"/>
<dbReference type="PANTHER" id="PTHR30093:SF2">
    <property type="entry name" value="TYPE II SECRETION SYSTEM PROTEIN H"/>
    <property type="match status" value="1"/>
</dbReference>
<evidence type="ECO:0000259" key="2">
    <source>
        <dbReference type="Pfam" id="PF07596"/>
    </source>
</evidence>
<keyword evidence="4" id="KW-1185">Reference proteome</keyword>